<accession>A0AAD2CZJ4</accession>
<reference evidence="1" key="1">
    <citation type="submission" date="2023-08" db="EMBL/GenBank/DDBJ databases">
        <authorList>
            <person name="Audoor S."/>
            <person name="Bilcke G."/>
        </authorList>
    </citation>
    <scope>NUCLEOTIDE SEQUENCE</scope>
</reference>
<organism evidence="1 2">
    <name type="scientific">Cylindrotheca closterium</name>
    <dbReference type="NCBI Taxonomy" id="2856"/>
    <lineage>
        <taxon>Eukaryota</taxon>
        <taxon>Sar</taxon>
        <taxon>Stramenopiles</taxon>
        <taxon>Ochrophyta</taxon>
        <taxon>Bacillariophyta</taxon>
        <taxon>Bacillariophyceae</taxon>
        <taxon>Bacillariophycidae</taxon>
        <taxon>Bacillariales</taxon>
        <taxon>Bacillariaceae</taxon>
        <taxon>Cylindrotheca</taxon>
    </lineage>
</organism>
<comment type="caution">
    <text evidence="1">The sequence shown here is derived from an EMBL/GenBank/DDBJ whole genome shotgun (WGS) entry which is preliminary data.</text>
</comment>
<sequence>MKLLLRAGASPDSKNVIGNTAVHLGAGFKGTQLSMELADMCIRAAKTSFLYGKDVVLEGLKSADMNGKKGVVGGYDPDTDRRSVYVPEDRTDVSLVDLSRHQAAFGLLPVVRMVAALARAQAKKNHDSSKEKAGNVCASCHKPLGERGNEVLKVLRDLLLQPRVPSRPLEERRP</sequence>
<evidence type="ECO:0000313" key="1">
    <source>
        <dbReference type="EMBL" id="CAJ1944044.1"/>
    </source>
</evidence>
<name>A0AAD2CZJ4_9STRA</name>
<dbReference type="Proteomes" id="UP001295423">
    <property type="component" value="Unassembled WGS sequence"/>
</dbReference>
<gene>
    <name evidence="1" type="ORF">CYCCA115_LOCUS8710</name>
</gene>
<dbReference type="AlphaFoldDB" id="A0AAD2CZJ4"/>
<protein>
    <submittedName>
        <fullName evidence="1">Uncharacterized protein</fullName>
    </submittedName>
</protein>
<proteinExistence type="predicted"/>
<evidence type="ECO:0000313" key="2">
    <source>
        <dbReference type="Proteomes" id="UP001295423"/>
    </source>
</evidence>
<keyword evidence="2" id="KW-1185">Reference proteome</keyword>
<dbReference type="EMBL" id="CAKOGP040001190">
    <property type="protein sequence ID" value="CAJ1944044.1"/>
    <property type="molecule type" value="Genomic_DNA"/>
</dbReference>